<comment type="caution">
    <text evidence="3">The sequence shown here is derived from an EMBL/GenBank/DDBJ whole genome shotgun (WGS) entry which is preliminary data.</text>
</comment>
<reference evidence="2 4" key="2">
    <citation type="submission" date="2019-11" db="EMBL/GenBank/DDBJ databases">
        <title>Streptococcis sp. isolated from the respiratory tract of Marmot.</title>
        <authorList>
            <person name="Zhang G."/>
        </authorList>
    </citation>
    <scope>NUCLEOTIDE SEQUENCE [LARGE SCALE GENOMIC DNA]</scope>
    <source>
        <strain evidence="4">zg-86</strain>
        <strain evidence="2">Zg-86</strain>
    </source>
</reference>
<keyword evidence="1" id="KW-0812">Transmembrane</keyword>
<feature type="transmembrane region" description="Helical" evidence="1">
    <location>
        <begin position="58"/>
        <end position="78"/>
    </location>
</feature>
<sequence>MIQYIVAEWRKLHKVQLGLIGLLMLGISSVIGFGIYYMNRAVFIEDTQSIVMWGQLTFYYSQIFYPALLAIFVGLCFMPEFERTTLEMLQANHVSIKKLVVSKLLNLLLLLLPIQLLLVVFWLFALWLDQITVFSELVLHLKWIFLSLIGSLGILSLQAYLFVKTRNIAKSVAYAAMGAVGGFVLLFIGDRLPLFYPYSQPMIALRSRALVDFPRSELVLFVGINLLYCAVFYGLTVRELQKRP</sequence>
<feature type="transmembrane region" description="Helical" evidence="1">
    <location>
        <begin position="175"/>
        <end position="198"/>
    </location>
</feature>
<feature type="transmembrane region" description="Helical" evidence="1">
    <location>
        <begin position="218"/>
        <end position="237"/>
    </location>
</feature>
<accession>A0A6I4R7N6</accession>
<keyword evidence="4" id="KW-1185">Reference proteome</keyword>
<name>A0A6I4R7N6_9STRE</name>
<evidence type="ECO:0000313" key="3">
    <source>
        <dbReference type="EMBL" id="MWV55796.1"/>
    </source>
</evidence>
<evidence type="ECO:0000313" key="2">
    <source>
        <dbReference type="EMBL" id="MTB63814.1"/>
    </source>
</evidence>
<dbReference type="Proteomes" id="UP000435060">
    <property type="component" value="Unassembled WGS sequence"/>
</dbReference>
<dbReference type="EMBL" id="WUBJ01000002">
    <property type="protein sequence ID" value="MWV55796.1"/>
    <property type="molecule type" value="Genomic_DNA"/>
</dbReference>
<gene>
    <name evidence="2" type="ORF">GGG87_02145</name>
    <name evidence="3" type="ORF">GGH11_02150</name>
</gene>
<keyword evidence="1" id="KW-1133">Transmembrane helix</keyword>
<dbReference type="Pfam" id="PF12730">
    <property type="entry name" value="ABC2_membrane_4"/>
    <property type="match status" value="1"/>
</dbReference>
<dbReference type="EMBL" id="WLCG01000002">
    <property type="protein sequence ID" value="MTB63814.1"/>
    <property type="molecule type" value="Genomic_DNA"/>
</dbReference>
<feature type="transmembrane region" description="Helical" evidence="1">
    <location>
        <begin position="17"/>
        <end position="38"/>
    </location>
</feature>
<organism evidence="3 5">
    <name type="scientific">Streptococcus zhangguiae</name>
    <dbReference type="NCBI Taxonomy" id="2664091"/>
    <lineage>
        <taxon>Bacteria</taxon>
        <taxon>Bacillati</taxon>
        <taxon>Bacillota</taxon>
        <taxon>Bacilli</taxon>
        <taxon>Lactobacillales</taxon>
        <taxon>Streptococcaceae</taxon>
        <taxon>Streptococcus</taxon>
    </lineage>
</organism>
<dbReference type="AlphaFoldDB" id="A0A6I4R7N6"/>
<keyword evidence="1" id="KW-0472">Membrane</keyword>
<proteinExistence type="predicted"/>
<dbReference type="Proteomes" id="UP000435423">
    <property type="component" value="Unassembled WGS sequence"/>
</dbReference>
<feature type="transmembrane region" description="Helical" evidence="1">
    <location>
        <begin position="140"/>
        <end position="163"/>
    </location>
</feature>
<feature type="transmembrane region" description="Helical" evidence="1">
    <location>
        <begin position="104"/>
        <end position="128"/>
    </location>
</feature>
<evidence type="ECO:0000256" key="1">
    <source>
        <dbReference type="SAM" id="Phobius"/>
    </source>
</evidence>
<reference evidence="3 5" key="1">
    <citation type="submission" date="2019-10" db="EMBL/GenBank/DDBJ databases">
        <title>Streptococcis sp, isolated from the respiratory tract of Marmot.</title>
        <authorList>
            <person name="Zhang G."/>
        </authorList>
    </citation>
    <scope>NUCLEOTIDE SEQUENCE [LARGE SCALE GENOMIC DNA]</scope>
    <source>
        <strain evidence="5">zg-70</strain>
        <strain evidence="3">Zg-70</strain>
    </source>
</reference>
<evidence type="ECO:0000313" key="4">
    <source>
        <dbReference type="Proteomes" id="UP000435060"/>
    </source>
</evidence>
<evidence type="ECO:0000313" key="5">
    <source>
        <dbReference type="Proteomes" id="UP000435423"/>
    </source>
</evidence>
<protein>
    <submittedName>
        <fullName evidence="3">ABC transporter permease</fullName>
    </submittedName>
</protein>